<protein>
    <submittedName>
        <fullName evidence="1">Uncharacterized protein</fullName>
    </submittedName>
</protein>
<dbReference type="RefSeq" id="WP_222580540.1">
    <property type="nucleotide sequence ID" value="NZ_JAHVHU010000011.1"/>
</dbReference>
<proteinExistence type="predicted"/>
<reference evidence="1" key="1">
    <citation type="submission" date="2021-06" db="EMBL/GenBank/DDBJ databases">
        <title>44 bacteria genomes isolated from Dapeng, Shenzhen.</title>
        <authorList>
            <person name="Zheng W."/>
            <person name="Yu S."/>
            <person name="Huang Y."/>
        </authorList>
    </citation>
    <scope>NUCLEOTIDE SEQUENCE</scope>
    <source>
        <strain evidence="1">DP5N28-2</strain>
    </source>
</reference>
<gene>
    <name evidence="1" type="ORF">KUV50_12705</name>
</gene>
<comment type="caution">
    <text evidence="1">The sequence shown here is derived from an EMBL/GenBank/DDBJ whole genome shotgun (WGS) entry which is preliminary data.</text>
</comment>
<sequence length="121" mass="14095">MQIQINLDTRIAHAQNKFHEVYPYLKIDFYNKPHDEEELSRVSDMISPNELFSSIKTIMRPESIDIGEERTVAQVEQEFYDKFGVAMQVSRKSGDVWLQTSKTDHLTLKKQNESGKAMSEK</sequence>
<dbReference type="Proteomes" id="UP000753961">
    <property type="component" value="Unassembled WGS sequence"/>
</dbReference>
<accession>A0A953HN22</accession>
<keyword evidence="2" id="KW-1185">Reference proteome</keyword>
<dbReference type="EMBL" id="JAHVHU010000011">
    <property type="protein sequence ID" value="MBY5959004.1"/>
    <property type="molecule type" value="Genomic_DNA"/>
</dbReference>
<name>A0A953HN22_9BACT</name>
<dbReference type="AlphaFoldDB" id="A0A953HN22"/>
<evidence type="ECO:0000313" key="1">
    <source>
        <dbReference type="EMBL" id="MBY5959004.1"/>
    </source>
</evidence>
<evidence type="ECO:0000313" key="2">
    <source>
        <dbReference type="Proteomes" id="UP000753961"/>
    </source>
</evidence>
<organism evidence="1 2">
    <name type="scientific">Membranihabitans marinus</name>
    <dbReference type="NCBI Taxonomy" id="1227546"/>
    <lineage>
        <taxon>Bacteria</taxon>
        <taxon>Pseudomonadati</taxon>
        <taxon>Bacteroidota</taxon>
        <taxon>Saprospiria</taxon>
        <taxon>Saprospirales</taxon>
        <taxon>Saprospiraceae</taxon>
        <taxon>Membranihabitans</taxon>
    </lineage>
</organism>